<dbReference type="PANTHER" id="PTHR47691">
    <property type="entry name" value="REGULATOR-RELATED"/>
    <property type="match status" value="1"/>
</dbReference>
<dbReference type="Proteomes" id="UP000315439">
    <property type="component" value="Unassembled WGS sequence"/>
</dbReference>
<gene>
    <name evidence="5" type="ORF">FLL46_22035</name>
</gene>
<dbReference type="PROSITE" id="PS51755">
    <property type="entry name" value="OMPR_PHOB"/>
    <property type="match status" value="1"/>
</dbReference>
<comment type="caution">
    <text evidence="5">The sequence shown here is derived from an EMBL/GenBank/DDBJ whole genome shotgun (WGS) entry which is preliminary data.</text>
</comment>
<evidence type="ECO:0000256" key="3">
    <source>
        <dbReference type="SAM" id="Phobius"/>
    </source>
</evidence>
<dbReference type="OrthoDB" id="6113168at2"/>
<proteinExistence type="predicted"/>
<dbReference type="Pfam" id="PF14559">
    <property type="entry name" value="TPR_19"/>
    <property type="match status" value="1"/>
</dbReference>
<dbReference type="SUPFAM" id="SSF46894">
    <property type="entry name" value="C-terminal effector domain of the bipartite response regulators"/>
    <property type="match status" value="1"/>
</dbReference>
<protein>
    <recommendedName>
        <fullName evidence="4">OmpR/PhoB-type domain-containing protein</fullName>
    </recommendedName>
</protein>
<sequence>MDIYQFSLFKFDSTTLTLTQNGHVIELRPKSKLLLKVLLENSSQIVDKNQLLASVWSESVVGENVIYDAIKELRQALGDSPRHSLFIQTLPKKGYQWIYPYDTYQPETIINRVTMNKLKRHLIKIFAFAGIFIIGLMMVSYWLKVEPVKASKNLTGLTNDNLLSEIADSSGSGNATSNQSMANNSNRKPMIAILPFVNQTSHIDASWITLGLMDILENNVAYQDSFITYPSKGILSLLSQQSIKPNTLLDEFQLEKLAQTTSADYVVSVTVSGESNDYGAHASIYIAKDKLSVSRQIEDSSLGNLINKLNFQLTDRFIHGALTFEHHPAAMQDDFMVRIFAEGNEALLSRQHYLAKHYFEIVLQHHPEFLEAKFKLAKTEVELGDLNRAKNLLEAIIDSQNNTAERLRVDELLAAHSANLLGKIHYYQGHYDKSDSLFNYAQAIFEKHKNDKWLAWTYILKSRIAGFNRNPMLAIQHLNTALSLYQKIEHLRGQGWTLQFLAERSFEINQLEQAKLYLEHSLAVRNRAGNQLGVAATLVKMGAYSAIDDKQKALKLYLQALEIYQLVGDKNAEKVGLSVLANFWIREKNETKAAHFVDKLFENAKALQNEKVTLDAQNVKINFLLMKNQVSEAKALLKEMISTSDRLGYLALNKIFVKRLESVERLTKADSE</sequence>
<keyword evidence="3" id="KW-0812">Transmembrane</keyword>
<keyword evidence="1 2" id="KW-0238">DNA-binding</keyword>
<dbReference type="InterPro" id="IPR011990">
    <property type="entry name" value="TPR-like_helical_dom_sf"/>
</dbReference>
<name>A0A545U6G7_9GAMM</name>
<dbReference type="InterPro" id="IPR016032">
    <property type="entry name" value="Sig_transdc_resp-reg_C-effctor"/>
</dbReference>
<keyword evidence="3" id="KW-1133">Transmembrane helix</keyword>
<dbReference type="Gene3D" id="3.40.50.10610">
    <property type="entry name" value="ABC-type transport auxiliary lipoprotein component"/>
    <property type="match status" value="1"/>
</dbReference>
<dbReference type="EMBL" id="VIKS01000013">
    <property type="protein sequence ID" value="TQV85071.1"/>
    <property type="molecule type" value="Genomic_DNA"/>
</dbReference>
<evidence type="ECO:0000256" key="2">
    <source>
        <dbReference type="PROSITE-ProRule" id="PRU01091"/>
    </source>
</evidence>
<evidence type="ECO:0000313" key="5">
    <source>
        <dbReference type="EMBL" id="TQV85071.1"/>
    </source>
</evidence>
<dbReference type="GO" id="GO:0006355">
    <property type="term" value="P:regulation of DNA-templated transcription"/>
    <property type="evidence" value="ECO:0007669"/>
    <property type="project" value="InterPro"/>
</dbReference>
<evidence type="ECO:0000259" key="4">
    <source>
        <dbReference type="PROSITE" id="PS51755"/>
    </source>
</evidence>
<feature type="domain" description="OmpR/PhoB-type" evidence="4">
    <location>
        <begin position="1"/>
        <end position="99"/>
    </location>
</feature>
<dbReference type="PANTHER" id="PTHR47691:SF3">
    <property type="entry name" value="HTH-TYPE TRANSCRIPTIONAL REGULATOR RV0890C-RELATED"/>
    <property type="match status" value="1"/>
</dbReference>
<keyword evidence="3" id="KW-0472">Membrane</keyword>
<dbReference type="Gene3D" id="1.25.40.10">
    <property type="entry name" value="Tetratricopeptide repeat domain"/>
    <property type="match status" value="2"/>
</dbReference>
<dbReference type="GO" id="GO:0000160">
    <property type="term" value="P:phosphorelay signal transduction system"/>
    <property type="evidence" value="ECO:0007669"/>
    <property type="project" value="InterPro"/>
</dbReference>
<dbReference type="RefSeq" id="WP_142933777.1">
    <property type="nucleotide sequence ID" value="NZ_ML660169.1"/>
</dbReference>
<dbReference type="SUPFAM" id="SSF48452">
    <property type="entry name" value="TPR-like"/>
    <property type="match status" value="3"/>
</dbReference>
<evidence type="ECO:0000313" key="6">
    <source>
        <dbReference type="Proteomes" id="UP000315439"/>
    </source>
</evidence>
<feature type="transmembrane region" description="Helical" evidence="3">
    <location>
        <begin position="122"/>
        <end position="143"/>
    </location>
</feature>
<dbReference type="InterPro" id="IPR001867">
    <property type="entry name" value="OmpR/PhoB-type_DNA-bd"/>
</dbReference>
<keyword evidence="6" id="KW-1185">Reference proteome</keyword>
<dbReference type="Pfam" id="PF00486">
    <property type="entry name" value="Trans_reg_C"/>
    <property type="match status" value="1"/>
</dbReference>
<dbReference type="SMART" id="SM00862">
    <property type="entry name" value="Trans_reg_C"/>
    <property type="match status" value="1"/>
</dbReference>
<reference evidence="5 6" key="1">
    <citation type="submission" date="2019-07" db="EMBL/GenBank/DDBJ databases">
        <title>Draft genome for Aliikangiella sp. M105.</title>
        <authorList>
            <person name="Wang G."/>
        </authorList>
    </citation>
    <scope>NUCLEOTIDE SEQUENCE [LARGE SCALE GENOMIC DNA]</scope>
    <source>
        <strain evidence="5 6">M105</strain>
    </source>
</reference>
<accession>A0A545U6G7</accession>
<organism evidence="5 6">
    <name type="scientific">Aliikangiella coralliicola</name>
    <dbReference type="NCBI Taxonomy" id="2592383"/>
    <lineage>
        <taxon>Bacteria</taxon>
        <taxon>Pseudomonadati</taxon>
        <taxon>Pseudomonadota</taxon>
        <taxon>Gammaproteobacteria</taxon>
        <taxon>Oceanospirillales</taxon>
        <taxon>Pleioneaceae</taxon>
        <taxon>Aliikangiella</taxon>
    </lineage>
</organism>
<feature type="DNA-binding region" description="OmpR/PhoB-type" evidence="2">
    <location>
        <begin position="1"/>
        <end position="99"/>
    </location>
</feature>
<evidence type="ECO:0000256" key="1">
    <source>
        <dbReference type="ARBA" id="ARBA00023125"/>
    </source>
</evidence>
<dbReference type="GO" id="GO:0003677">
    <property type="term" value="F:DNA binding"/>
    <property type="evidence" value="ECO:0007669"/>
    <property type="project" value="UniProtKB-UniRule"/>
</dbReference>
<dbReference type="InterPro" id="IPR036388">
    <property type="entry name" value="WH-like_DNA-bd_sf"/>
</dbReference>
<dbReference type="AlphaFoldDB" id="A0A545U6G7"/>
<dbReference type="Gene3D" id="1.10.10.10">
    <property type="entry name" value="Winged helix-like DNA-binding domain superfamily/Winged helix DNA-binding domain"/>
    <property type="match status" value="1"/>
</dbReference>